<accession>A0A402AZW5</accession>
<proteinExistence type="predicted"/>
<keyword evidence="1" id="KW-0732">Signal</keyword>
<gene>
    <name evidence="3" type="primary">ribY</name>
    <name evidence="3" type="ORF">KDA_01300</name>
</gene>
<comment type="caution">
    <text evidence="3">The sequence shown here is derived from an EMBL/GenBank/DDBJ whole genome shotgun (WGS) entry which is preliminary data.</text>
</comment>
<feature type="signal peptide" evidence="1">
    <location>
        <begin position="1"/>
        <end position="28"/>
    </location>
</feature>
<name>A0A402AZW5_9CHLR</name>
<dbReference type="OrthoDB" id="9815602at2"/>
<dbReference type="Proteomes" id="UP000287171">
    <property type="component" value="Unassembled WGS sequence"/>
</dbReference>
<dbReference type="RefSeq" id="WP_126625337.1">
    <property type="nucleotide sequence ID" value="NZ_BIFT01000001.1"/>
</dbReference>
<reference evidence="4" key="1">
    <citation type="submission" date="2018-12" db="EMBL/GenBank/DDBJ databases">
        <title>Tengunoibacter tsumagoiensis gen. nov., sp. nov., Dictyobacter kobayashii sp. nov., D. alpinus sp. nov., and D. joshuensis sp. nov. and description of Dictyobacteraceae fam. nov. within the order Ktedonobacterales isolated from Tengu-no-mugimeshi.</title>
        <authorList>
            <person name="Wang C.M."/>
            <person name="Zheng Y."/>
            <person name="Sakai Y."/>
            <person name="Toyoda A."/>
            <person name="Minakuchi Y."/>
            <person name="Abe K."/>
            <person name="Yokota A."/>
            <person name="Yabe S."/>
        </authorList>
    </citation>
    <scope>NUCLEOTIDE SEQUENCE [LARGE SCALE GENOMIC DNA]</scope>
    <source>
        <strain evidence="4">Uno16</strain>
    </source>
</reference>
<evidence type="ECO:0000313" key="4">
    <source>
        <dbReference type="Proteomes" id="UP000287171"/>
    </source>
</evidence>
<dbReference type="GO" id="GO:0009228">
    <property type="term" value="P:thiamine biosynthetic process"/>
    <property type="evidence" value="ECO:0007669"/>
    <property type="project" value="InterPro"/>
</dbReference>
<dbReference type="AlphaFoldDB" id="A0A402AZW5"/>
<feature type="domain" description="SsuA/THI5-like" evidence="2">
    <location>
        <begin position="61"/>
        <end position="272"/>
    </location>
</feature>
<protein>
    <submittedName>
        <fullName evidence="3">Riboflavin-binding protein RibY</fullName>
    </submittedName>
</protein>
<evidence type="ECO:0000313" key="3">
    <source>
        <dbReference type="EMBL" id="GCE24646.1"/>
    </source>
</evidence>
<dbReference type="PROSITE" id="PS51257">
    <property type="entry name" value="PROKAR_LIPOPROTEIN"/>
    <property type="match status" value="1"/>
</dbReference>
<dbReference type="SUPFAM" id="SSF53850">
    <property type="entry name" value="Periplasmic binding protein-like II"/>
    <property type="match status" value="1"/>
</dbReference>
<dbReference type="EMBL" id="BIFT01000001">
    <property type="protein sequence ID" value="GCE24646.1"/>
    <property type="molecule type" value="Genomic_DNA"/>
</dbReference>
<dbReference type="PANTHER" id="PTHR31528">
    <property type="entry name" value="4-AMINO-5-HYDROXYMETHYL-2-METHYLPYRIMIDINE PHOSPHATE SYNTHASE THI11-RELATED"/>
    <property type="match status" value="1"/>
</dbReference>
<evidence type="ECO:0000256" key="1">
    <source>
        <dbReference type="SAM" id="SignalP"/>
    </source>
</evidence>
<feature type="chain" id="PRO_5019273722" evidence="1">
    <location>
        <begin position="29"/>
        <end position="339"/>
    </location>
</feature>
<dbReference type="InterPro" id="IPR027939">
    <property type="entry name" value="NMT1/THI5"/>
</dbReference>
<dbReference type="Gene3D" id="3.40.190.10">
    <property type="entry name" value="Periplasmic binding protein-like II"/>
    <property type="match status" value="2"/>
</dbReference>
<dbReference type="Pfam" id="PF09084">
    <property type="entry name" value="NMT1"/>
    <property type="match status" value="1"/>
</dbReference>
<dbReference type="InterPro" id="IPR015168">
    <property type="entry name" value="SsuA/THI5"/>
</dbReference>
<keyword evidence="4" id="KW-1185">Reference proteome</keyword>
<organism evidence="3 4">
    <name type="scientific">Dictyobacter alpinus</name>
    <dbReference type="NCBI Taxonomy" id="2014873"/>
    <lineage>
        <taxon>Bacteria</taxon>
        <taxon>Bacillati</taxon>
        <taxon>Chloroflexota</taxon>
        <taxon>Ktedonobacteria</taxon>
        <taxon>Ktedonobacterales</taxon>
        <taxon>Dictyobacteraceae</taxon>
        <taxon>Dictyobacter</taxon>
    </lineage>
</organism>
<sequence>MSVNRRIAVTLKLISLALLSGLLMVACGQPDSSSTPNSSGGDSNKSLKNISIGLGYNPDIQFAPFYVAQSKGYYKDAGLNVTFNHGIVTDLIGTMDAGKNTFVFASGDELLVAHDKNKSLQAVDVSTIFQKYPVSIIVPKDSSIKTLADLKGHTIGEPGPFGATHTGVLALLQAGKLSLADVKLQSIGFNQVAAMLSHKVDAVVGYSNNEPLQLERNGFQVRTFSVSDYMPLVSNGIITTQDTYTNQAQTVHAFVDATLKGLKDVIADPQKAVDLSKNYVPGMNTDQALEVLKATVPIYQGNGKPGYNDKAAWEATAKFLVAQKMIAPVDNLSKMYINN</sequence>
<evidence type="ECO:0000259" key="2">
    <source>
        <dbReference type="Pfam" id="PF09084"/>
    </source>
</evidence>
<dbReference type="PANTHER" id="PTHR31528:SF15">
    <property type="entry name" value="RIBOFLAVIN-BINDING PROTEIN RIBY"/>
    <property type="match status" value="1"/>
</dbReference>